<protein>
    <recommendedName>
        <fullName evidence="3">Heterokaryon incompatibility domain-containing protein</fullName>
    </recommendedName>
</protein>
<evidence type="ECO:0000313" key="2">
    <source>
        <dbReference type="Proteomes" id="UP000799428"/>
    </source>
</evidence>
<name>A0A6G1JWZ8_9PLEO</name>
<evidence type="ECO:0000313" key="1">
    <source>
        <dbReference type="EMBL" id="KAF2705139.1"/>
    </source>
</evidence>
<organism evidence="1 2">
    <name type="scientific">Pleomassaria siparia CBS 279.74</name>
    <dbReference type="NCBI Taxonomy" id="1314801"/>
    <lineage>
        <taxon>Eukaryota</taxon>
        <taxon>Fungi</taxon>
        <taxon>Dikarya</taxon>
        <taxon>Ascomycota</taxon>
        <taxon>Pezizomycotina</taxon>
        <taxon>Dothideomycetes</taxon>
        <taxon>Pleosporomycetidae</taxon>
        <taxon>Pleosporales</taxon>
        <taxon>Pleomassariaceae</taxon>
        <taxon>Pleomassaria</taxon>
    </lineage>
</organism>
<evidence type="ECO:0008006" key="3">
    <source>
        <dbReference type="Google" id="ProtNLM"/>
    </source>
</evidence>
<sequence>MGEVYSNSYCNIAAAHAADGTHGCFIERDPRLVKPLKVELDWGPKPGTYYAIQWLYWPRLPPGVGRPEKSLDPHLDGAALRRAQGLSNVPRLDAFSLWDRIVYNYSSGKLTNSTDKLVALSLWIGGHDAQAHSIPARRIQWAVYPARPDVYTAPSWSWASMHGAVEDACVVRHADDHEIVLEIIDVRIDLVSDINPFGRVRGGSLRVRGHLAKTGVCIQESPNNRGSFRLLVHDKVIGRARIDNYKREVALVTYQDLYYLPVRHNPRPEEANRGGHLMLVPGLEGPILQETNPDARSEFIRVGTFNVYAAENEFQAVCRQNCAEIRQDRTRPITEK</sequence>
<gene>
    <name evidence="1" type="ORF">K504DRAFT_494482</name>
</gene>
<dbReference type="Proteomes" id="UP000799428">
    <property type="component" value="Unassembled WGS sequence"/>
</dbReference>
<reference evidence="1" key="1">
    <citation type="journal article" date="2020" name="Stud. Mycol.">
        <title>101 Dothideomycetes genomes: a test case for predicting lifestyles and emergence of pathogens.</title>
        <authorList>
            <person name="Haridas S."/>
            <person name="Albert R."/>
            <person name="Binder M."/>
            <person name="Bloem J."/>
            <person name="Labutti K."/>
            <person name="Salamov A."/>
            <person name="Andreopoulos B."/>
            <person name="Baker S."/>
            <person name="Barry K."/>
            <person name="Bills G."/>
            <person name="Bluhm B."/>
            <person name="Cannon C."/>
            <person name="Castanera R."/>
            <person name="Culley D."/>
            <person name="Daum C."/>
            <person name="Ezra D."/>
            <person name="Gonzalez J."/>
            <person name="Henrissat B."/>
            <person name="Kuo A."/>
            <person name="Liang C."/>
            <person name="Lipzen A."/>
            <person name="Lutzoni F."/>
            <person name="Magnuson J."/>
            <person name="Mondo S."/>
            <person name="Nolan M."/>
            <person name="Ohm R."/>
            <person name="Pangilinan J."/>
            <person name="Park H.-J."/>
            <person name="Ramirez L."/>
            <person name="Alfaro M."/>
            <person name="Sun H."/>
            <person name="Tritt A."/>
            <person name="Yoshinaga Y."/>
            <person name="Zwiers L.-H."/>
            <person name="Turgeon B."/>
            <person name="Goodwin S."/>
            <person name="Spatafora J."/>
            <person name="Crous P."/>
            <person name="Grigoriev I."/>
        </authorList>
    </citation>
    <scope>NUCLEOTIDE SEQUENCE</scope>
    <source>
        <strain evidence="1">CBS 279.74</strain>
    </source>
</reference>
<dbReference type="OrthoDB" id="5362512at2759"/>
<dbReference type="PANTHER" id="PTHR33112:SF10">
    <property type="entry name" value="TOL"/>
    <property type="match status" value="1"/>
</dbReference>
<proteinExistence type="predicted"/>
<keyword evidence="2" id="KW-1185">Reference proteome</keyword>
<accession>A0A6G1JWZ8</accession>
<dbReference type="PANTHER" id="PTHR33112">
    <property type="entry name" value="DOMAIN PROTEIN, PUTATIVE-RELATED"/>
    <property type="match status" value="1"/>
</dbReference>
<dbReference type="EMBL" id="MU005780">
    <property type="protein sequence ID" value="KAF2705139.1"/>
    <property type="molecule type" value="Genomic_DNA"/>
</dbReference>
<dbReference type="AlphaFoldDB" id="A0A6G1JWZ8"/>